<keyword evidence="4" id="KW-1185">Reference proteome</keyword>
<evidence type="ECO:0000313" key="3">
    <source>
        <dbReference type="EMBL" id="KAF4313801.1"/>
    </source>
</evidence>
<dbReference type="InterPro" id="IPR001040">
    <property type="entry name" value="TIF_eIF_4E"/>
</dbReference>
<keyword evidence="1" id="KW-0694">RNA-binding</keyword>
<dbReference type="PROSITE" id="PS00813">
    <property type="entry name" value="IF4E"/>
    <property type="match status" value="1"/>
</dbReference>
<keyword evidence="1 3" id="KW-0396">Initiation factor</keyword>
<dbReference type="Proteomes" id="UP000572817">
    <property type="component" value="Unassembled WGS sequence"/>
</dbReference>
<dbReference type="PANTHER" id="PTHR11960">
    <property type="entry name" value="EUKARYOTIC TRANSLATION INITIATION FACTOR 4E RELATED"/>
    <property type="match status" value="1"/>
</dbReference>
<feature type="compositionally biased region" description="Polar residues" evidence="2">
    <location>
        <begin position="287"/>
        <end position="296"/>
    </location>
</feature>
<dbReference type="SUPFAM" id="SSF55418">
    <property type="entry name" value="eIF4e-like"/>
    <property type="match status" value="1"/>
</dbReference>
<dbReference type="GO" id="GO:0003743">
    <property type="term" value="F:translation initiation factor activity"/>
    <property type="evidence" value="ECO:0007669"/>
    <property type="project" value="UniProtKB-KW"/>
</dbReference>
<proteinExistence type="inferred from homology"/>
<dbReference type="OrthoDB" id="590761at2759"/>
<evidence type="ECO:0000313" key="4">
    <source>
        <dbReference type="Proteomes" id="UP000572817"/>
    </source>
</evidence>
<evidence type="ECO:0000256" key="2">
    <source>
        <dbReference type="SAM" id="MobiDB-lite"/>
    </source>
</evidence>
<reference evidence="3" key="1">
    <citation type="submission" date="2020-04" db="EMBL/GenBank/DDBJ databases">
        <title>Genome Assembly and Annotation of Botryosphaeria dothidea sdau 11-99, a Latent Pathogen of Apple Fruit Ring Rot in China.</title>
        <authorList>
            <person name="Yu C."/>
            <person name="Diao Y."/>
            <person name="Lu Q."/>
            <person name="Zhao J."/>
            <person name="Cui S."/>
            <person name="Peng C."/>
            <person name="He B."/>
            <person name="Liu H."/>
        </authorList>
    </citation>
    <scope>NUCLEOTIDE SEQUENCE [LARGE SCALE GENOMIC DNA]</scope>
    <source>
        <strain evidence="3">Sdau11-99</strain>
    </source>
</reference>
<sequence length="621" mass="68714">MEARRDAMINSRSQNTSAGHGVLAPHSYIQISATQASRRMHACVWPRASAPTPSTIGPPLLQGTPDIPRFTEWLSSAEVESAAPCDESVIRGLETVSTAAPSEYLTYGIQPRYLLVNASKPQHFRQPLQTAPARQQLQLPGLSRRRFYVEEEEVRRNRELFKRRLAWRARPKQAAKRSAANRHLSRILHQEHPTQTPPTALPPLAPLSHFVTPSSSSDTLSIATRTLHSRSACLVLSLSSTRRRSDLLHPSATPSRSLKAQWRETLPTYGPVARSELPPPSHRRPTSKLSLSMNNNDHSDFKSDHPPRARFGGGGSSHGGRSNPFNAIPPLTTGTIASPTAGASTAFGLGSGAFASFGTANKTPKTPGTAFDFGKTAGAVASPSTPIAKNEKTLGKSTATTPGKATSQNTQEATAVSAELSWDVPAPLKYTWVIWYRPPTSKNSDYEKSTVKMLRMSTAQDFVRVFRHLKRPSLLPTVSDYHFFKEGIRPVWEDEENRKGGKWIMRLKKGVADRYWENLLMALIGNEFMEAGEEVCGAVVSVRSGEDVFSVWTKNDGGRNVKIRETIKRVLSLPPDTRIEWKSHDDSIAQRTVLDQQRQEKAQERRRTLAEESKQQEKASS</sequence>
<feature type="compositionally biased region" description="Basic and acidic residues" evidence="2">
    <location>
        <begin position="297"/>
        <end position="307"/>
    </location>
</feature>
<dbReference type="Gene3D" id="3.30.760.10">
    <property type="entry name" value="RNA Cap, Translation Initiation Factor Eif4e"/>
    <property type="match status" value="1"/>
</dbReference>
<feature type="compositionally biased region" description="Basic and acidic residues" evidence="2">
    <location>
        <begin position="597"/>
        <end position="621"/>
    </location>
</feature>
<dbReference type="FunFam" id="3.30.760.10:FF:000015">
    <property type="entry name" value="Translation initiation factor eIF4E3, putative"/>
    <property type="match status" value="1"/>
</dbReference>
<evidence type="ECO:0000256" key="1">
    <source>
        <dbReference type="RuleBase" id="RU004374"/>
    </source>
</evidence>
<dbReference type="Pfam" id="PF01652">
    <property type="entry name" value="IF4E"/>
    <property type="match status" value="1"/>
</dbReference>
<feature type="region of interest" description="Disordered" evidence="2">
    <location>
        <begin position="590"/>
        <end position="621"/>
    </location>
</feature>
<organism evidence="3 4">
    <name type="scientific">Botryosphaeria dothidea</name>
    <dbReference type="NCBI Taxonomy" id="55169"/>
    <lineage>
        <taxon>Eukaryota</taxon>
        <taxon>Fungi</taxon>
        <taxon>Dikarya</taxon>
        <taxon>Ascomycota</taxon>
        <taxon>Pezizomycotina</taxon>
        <taxon>Dothideomycetes</taxon>
        <taxon>Dothideomycetes incertae sedis</taxon>
        <taxon>Botryosphaeriales</taxon>
        <taxon>Botryosphaeriaceae</taxon>
        <taxon>Botryosphaeria</taxon>
    </lineage>
</organism>
<gene>
    <name evidence="3" type="ORF">GTA08_BOTSDO01482</name>
</gene>
<dbReference type="InterPro" id="IPR023398">
    <property type="entry name" value="TIF_eIF4e-like"/>
</dbReference>
<comment type="caution">
    <text evidence="3">The sequence shown here is derived from an EMBL/GenBank/DDBJ whole genome shotgun (WGS) entry which is preliminary data.</text>
</comment>
<dbReference type="GO" id="GO:0016281">
    <property type="term" value="C:eukaryotic translation initiation factor 4F complex"/>
    <property type="evidence" value="ECO:0007669"/>
    <property type="project" value="TreeGrafter"/>
</dbReference>
<keyword evidence="1" id="KW-0648">Protein biosynthesis</keyword>
<dbReference type="EMBL" id="WWBZ02000001">
    <property type="protein sequence ID" value="KAF4313801.1"/>
    <property type="molecule type" value="Genomic_DNA"/>
</dbReference>
<accession>A0A8H4J6T7</accession>
<feature type="region of interest" description="Disordered" evidence="2">
    <location>
        <begin position="379"/>
        <end position="410"/>
    </location>
</feature>
<dbReference type="GO" id="GO:0000340">
    <property type="term" value="F:RNA 7-methylguanosine cap binding"/>
    <property type="evidence" value="ECO:0007669"/>
    <property type="project" value="TreeGrafter"/>
</dbReference>
<name>A0A8H4J6T7_9PEZI</name>
<dbReference type="AlphaFoldDB" id="A0A8H4J6T7"/>
<feature type="region of interest" description="Disordered" evidence="2">
    <location>
        <begin position="269"/>
        <end position="333"/>
    </location>
</feature>
<dbReference type="PANTHER" id="PTHR11960:SF18">
    <property type="entry name" value="EUKARYOTIC TRANSLATION INITIATION FACTOR 4E HOMOLOGOUS PROTEIN, ISOFORM B"/>
    <property type="match status" value="1"/>
</dbReference>
<comment type="similarity">
    <text evidence="1">Belongs to the eukaryotic initiation factor 4E family.</text>
</comment>
<protein>
    <submittedName>
        <fullName evidence="3">Translation Initiation factor eIF- 4e</fullName>
    </submittedName>
</protein>
<feature type="compositionally biased region" description="Polar residues" evidence="2">
    <location>
        <begin position="395"/>
        <end position="410"/>
    </location>
</feature>
<dbReference type="InterPro" id="IPR019770">
    <property type="entry name" value="TIF_eIF_4E_CS"/>
</dbReference>